<evidence type="ECO:0000256" key="1">
    <source>
        <dbReference type="SAM" id="SignalP"/>
    </source>
</evidence>
<reference evidence="4" key="1">
    <citation type="submission" date="2017-08" db="EMBL/GenBank/DDBJ databases">
        <authorList>
            <person name="de Groot N.N."/>
        </authorList>
    </citation>
    <scope>NUCLEOTIDE SEQUENCE [LARGE SCALE GENOMIC DNA]</scope>
    <source>
        <strain evidence="4">PX439</strain>
    </source>
</reference>
<keyword evidence="1" id="KW-0732">Signal</keyword>
<dbReference type="EMBL" id="WUAV01000004">
    <property type="protein sequence ID" value="KAF1756559.1"/>
    <property type="molecule type" value="Genomic_DNA"/>
</dbReference>
<dbReference type="InterPro" id="IPR003677">
    <property type="entry name" value="ANIS5_cation-bd"/>
</dbReference>
<keyword evidence="5" id="KW-1185">Reference proteome</keyword>
<feature type="domain" description="SXP/RAL-2 family protein Ani s 5-like cation-binding" evidence="2">
    <location>
        <begin position="58"/>
        <end position="160"/>
    </location>
</feature>
<evidence type="ECO:0000313" key="5">
    <source>
        <dbReference type="Proteomes" id="UP000216624"/>
    </source>
</evidence>
<dbReference type="EMBL" id="NMWX01000006">
    <property type="protein sequence ID" value="OZF99186.1"/>
    <property type="molecule type" value="Genomic_DNA"/>
</dbReference>
<dbReference type="Proteomes" id="UP000216624">
    <property type="component" value="Unassembled WGS sequence"/>
</dbReference>
<sequence>MIYAASILIFLAILMRTNAQLDAAVMPVDQSVSSTSESPIIETMIDTPAFLKSATDSQRKEYIELEGNPNLTLEMKQKALYNWAQRCGNPVNGLFTMYMAEKQTLQSQEDQRMSVIVSGLSVEAQQADKNVRGITNNLNQTKKEMDTNVAKQLSKLPKKVYYELTFATQ</sequence>
<feature type="chain" id="PRO_5044571729" description="SXP/RAL-2 family protein Ani s 5-like cation-binding domain-containing protein" evidence="1">
    <location>
        <begin position="20"/>
        <end position="169"/>
    </location>
</feature>
<reference evidence="5" key="2">
    <citation type="submission" date="2017-08" db="EMBL/GenBank/DDBJ databases">
        <authorList>
            <person name="Fierst J.L."/>
        </authorList>
    </citation>
    <scope>NUCLEOTIDE SEQUENCE [LARGE SCALE GENOMIC DNA]</scope>
    <source>
        <strain evidence="5">PX439</strain>
    </source>
</reference>
<evidence type="ECO:0000313" key="3">
    <source>
        <dbReference type="EMBL" id="KAF1756559.1"/>
    </source>
</evidence>
<name>A0A261AMA4_CAERE</name>
<evidence type="ECO:0000313" key="6">
    <source>
        <dbReference type="Proteomes" id="UP000483820"/>
    </source>
</evidence>
<feature type="non-terminal residue" evidence="4">
    <location>
        <position position="1"/>
    </location>
</feature>
<dbReference type="Pfam" id="PF02520">
    <property type="entry name" value="ANIS5_cation-bd"/>
    <property type="match status" value="1"/>
</dbReference>
<gene>
    <name evidence="4" type="ORF">FL82_05025</name>
    <name evidence="3" type="ORF">GCK72_013012</name>
</gene>
<organism evidence="4 5">
    <name type="scientific">Caenorhabditis remanei</name>
    <name type="common">Caenorhabditis vulgaris</name>
    <dbReference type="NCBI Taxonomy" id="31234"/>
    <lineage>
        <taxon>Eukaryota</taxon>
        <taxon>Metazoa</taxon>
        <taxon>Ecdysozoa</taxon>
        <taxon>Nematoda</taxon>
        <taxon>Chromadorea</taxon>
        <taxon>Rhabditida</taxon>
        <taxon>Rhabditina</taxon>
        <taxon>Rhabditomorpha</taxon>
        <taxon>Rhabditoidea</taxon>
        <taxon>Rhabditidae</taxon>
        <taxon>Peloderinae</taxon>
        <taxon>Caenorhabditis</taxon>
    </lineage>
</organism>
<accession>A0A261AMA4</accession>
<protein>
    <recommendedName>
        <fullName evidence="2">SXP/RAL-2 family protein Ani s 5-like cation-binding domain-containing protein</fullName>
    </recommendedName>
</protein>
<evidence type="ECO:0000313" key="4">
    <source>
        <dbReference type="EMBL" id="OZF99186.1"/>
    </source>
</evidence>
<evidence type="ECO:0000259" key="2">
    <source>
        <dbReference type="Pfam" id="PF02520"/>
    </source>
</evidence>
<dbReference type="PANTHER" id="PTHR21593:SF43">
    <property type="entry name" value="SXP_RAL-2 FAMILY PROTEIN ANI S 5-LIKE CATION-BINDING DOMAIN-CONTAINING PROTEIN"/>
    <property type="match status" value="1"/>
</dbReference>
<feature type="signal peptide" evidence="1">
    <location>
        <begin position="1"/>
        <end position="19"/>
    </location>
</feature>
<dbReference type="AlphaFoldDB" id="A0A261AMA4"/>
<dbReference type="InterPro" id="IPR052823">
    <property type="entry name" value="SXP/RAL-2_related"/>
</dbReference>
<comment type="caution">
    <text evidence="4">The sequence shown here is derived from an EMBL/GenBank/DDBJ whole genome shotgun (WGS) entry which is preliminary data.</text>
</comment>
<dbReference type="Proteomes" id="UP000483820">
    <property type="component" value="Chromosome IV"/>
</dbReference>
<dbReference type="PANTHER" id="PTHR21593">
    <property type="entry name" value="PRION-LIKE- Q/N-RICH -DOMAIN-BEARING PROTEIN PROTEIN"/>
    <property type="match status" value="1"/>
</dbReference>
<reference evidence="3 6" key="3">
    <citation type="submission" date="2019-12" db="EMBL/GenBank/DDBJ databases">
        <title>Chromosome-level assembly of the Caenorhabditis remanei genome.</title>
        <authorList>
            <person name="Teterina A.A."/>
            <person name="Willis J.H."/>
            <person name="Phillips P.C."/>
        </authorList>
    </citation>
    <scope>NUCLEOTIDE SEQUENCE [LARGE SCALE GENOMIC DNA]</scope>
    <source>
        <strain evidence="3 6">PX506</strain>
        <tissue evidence="3">Whole organism</tissue>
    </source>
</reference>
<proteinExistence type="predicted"/>